<dbReference type="RefSeq" id="WP_184818868.1">
    <property type="nucleotide sequence ID" value="NZ_BMTI01000013.1"/>
</dbReference>
<reference evidence="1 2" key="1">
    <citation type="submission" date="2020-08" db="EMBL/GenBank/DDBJ databases">
        <title>Genomic Encyclopedia of Type Strains, Phase III (KMG-III): the genomes of soil and plant-associated and newly described type strains.</title>
        <authorList>
            <person name="Whitman W."/>
        </authorList>
    </citation>
    <scope>NUCLEOTIDE SEQUENCE [LARGE SCALE GENOMIC DNA]</scope>
    <source>
        <strain evidence="1 2">CECT 3273</strain>
    </source>
</reference>
<sequence>METTSGLHDVDQVLTVIEDPEGELRPRTPGQADATGELVGAGASAVAALGAVGWMTGQGSDTARWRDVLKGPGIVRKVYERATGDRSIQEKQEERLREALRTYPDDRRGYIKVTPEEYPDVSHRRAARIAWWTGLRAETWGTRGSWCFGEKVVEQVPHD</sequence>
<organism evidence="1 2">
    <name type="scientific">Streptomyces griseomycini</name>
    <dbReference type="NCBI Taxonomy" id="66895"/>
    <lineage>
        <taxon>Bacteria</taxon>
        <taxon>Bacillati</taxon>
        <taxon>Actinomycetota</taxon>
        <taxon>Actinomycetes</taxon>
        <taxon>Kitasatosporales</taxon>
        <taxon>Streptomycetaceae</taxon>
        <taxon>Streptomyces</taxon>
    </lineage>
</organism>
<dbReference type="EMBL" id="JACHJI010000002">
    <property type="protein sequence ID" value="MBB4897745.1"/>
    <property type="molecule type" value="Genomic_DNA"/>
</dbReference>
<keyword evidence="2" id="KW-1185">Reference proteome</keyword>
<name>A0A7W7LWI9_9ACTN</name>
<comment type="caution">
    <text evidence="1">The sequence shown here is derived from an EMBL/GenBank/DDBJ whole genome shotgun (WGS) entry which is preliminary data.</text>
</comment>
<dbReference type="Proteomes" id="UP000579523">
    <property type="component" value="Unassembled WGS sequence"/>
</dbReference>
<evidence type="ECO:0000313" key="1">
    <source>
        <dbReference type="EMBL" id="MBB4897745.1"/>
    </source>
</evidence>
<dbReference type="AlphaFoldDB" id="A0A7W7LWI9"/>
<protein>
    <submittedName>
        <fullName evidence="1">Uncharacterized protein</fullName>
    </submittedName>
</protein>
<proteinExistence type="predicted"/>
<accession>A0A7W7LWI9</accession>
<evidence type="ECO:0000313" key="2">
    <source>
        <dbReference type="Proteomes" id="UP000579523"/>
    </source>
</evidence>
<gene>
    <name evidence="1" type="ORF">FHS37_001772</name>
</gene>